<dbReference type="SMART" id="SM00387">
    <property type="entry name" value="HATPase_c"/>
    <property type="match status" value="1"/>
</dbReference>
<dbReference type="InterPro" id="IPR003594">
    <property type="entry name" value="HATPase_dom"/>
</dbReference>
<dbReference type="PROSITE" id="PS50109">
    <property type="entry name" value="HIS_KIN"/>
    <property type="match status" value="1"/>
</dbReference>
<evidence type="ECO:0000256" key="6">
    <source>
        <dbReference type="ARBA" id="ARBA00022840"/>
    </source>
</evidence>
<dbReference type="PRINTS" id="PR00344">
    <property type="entry name" value="BCTRLSENSOR"/>
</dbReference>
<keyword evidence="6" id="KW-0067">ATP-binding</keyword>
<evidence type="ECO:0000256" key="7">
    <source>
        <dbReference type="ARBA" id="ARBA00023012"/>
    </source>
</evidence>
<evidence type="ECO:0000256" key="1">
    <source>
        <dbReference type="ARBA" id="ARBA00000085"/>
    </source>
</evidence>
<dbReference type="EMBL" id="JACOFW010000014">
    <property type="protein sequence ID" value="MBC3808250.1"/>
    <property type="molecule type" value="Genomic_DNA"/>
</dbReference>
<keyword evidence="3" id="KW-0808">Transferase</keyword>
<feature type="coiled-coil region" evidence="8">
    <location>
        <begin position="377"/>
        <end position="432"/>
    </location>
</feature>
<evidence type="ECO:0000259" key="9">
    <source>
        <dbReference type="PROSITE" id="PS50109"/>
    </source>
</evidence>
<dbReference type="Gene3D" id="1.10.287.130">
    <property type="match status" value="1"/>
</dbReference>
<feature type="domain" description="Histidine kinase" evidence="9">
    <location>
        <begin position="448"/>
        <end position="679"/>
    </location>
</feature>
<dbReference type="Pfam" id="PF02518">
    <property type="entry name" value="HATPase_c"/>
    <property type="match status" value="1"/>
</dbReference>
<reference evidence="10 11" key="1">
    <citation type="submission" date="2020-08" db="EMBL/GenBank/DDBJ databases">
        <title>Novel species isolated from subtropical streams in China.</title>
        <authorList>
            <person name="Lu H."/>
        </authorList>
    </citation>
    <scope>NUCLEOTIDE SEQUENCE [LARGE SCALE GENOMIC DNA]</scope>
    <source>
        <strain evidence="10 11">KACC 16656</strain>
    </source>
</reference>
<dbReference type="Gene3D" id="3.30.565.10">
    <property type="entry name" value="Histidine kinase-like ATPase, C-terminal domain"/>
    <property type="match status" value="1"/>
</dbReference>
<dbReference type="CDD" id="cd00075">
    <property type="entry name" value="HATPase"/>
    <property type="match status" value="1"/>
</dbReference>
<evidence type="ECO:0000256" key="4">
    <source>
        <dbReference type="ARBA" id="ARBA00022741"/>
    </source>
</evidence>
<evidence type="ECO:0000256" key="8">
    <source>
        <dbReference type="SAM" id="Coils"/>
    </source>
</evidence>
<keyword evidence="7" id="KW-0902">Two-component regulatory system</keyword>
<dbReference type="RefSeq" id="WP_186923323.1">
    <property type="nucleotide sequence ID" value="NZ_JACOFW010000014.1"/>
</dbReference>
<comment type="catalytic activity">
    <reaction evidence="1">
        <text>ATP + protein L-histidine = ADP + protein N-phospho-L-histidine.</text>
        <dbReference type="EC" id="2.7.13.3"/>
    </reaction>
</comment>
<dbReference type="GO" id="GO:0016301">
    <property type="term" value="F:kinase activity"/>
    <property type="evidence" value="ECO:0007669"/>
    <property type="project" value="UniProtKB-KW"/>
</dbReference>
<evidence type="ECO:0000313" key="10">
    <source>
        <dbReference type="EMBL" id="MBC3808250.1"/>
    </source>
</evidence>
<dbReference type="EC" id="2.7.13.3" evidence="2"/>
<gene>
    <name evidence="10" type="ORF">H8K52_12930</name>
</gene>
<organism evidence="10 11">
    <name type="scientific">Undibacterium seohonense</name>
    <dbReference type="NCBI Taxonomy" id="1344950"/>
    <lineage>
        <taxon>Bacteria</taxon>
        <taxon>Pseudomonadati</taxon>
        <taxon>Pseudomonadota</taxon>
        <taxon>Betaproteobacteria</taxon>
        <taxon>Burkholderiales</taxon>
        <taxon>Oxalobacteraceae</taxon>
        <taxon>Undibacterium</taxon>
    </lineage>
</organism>
<keyword evidence="11" id="KW-1185">Reference proteome</keyword>
<dbReference type="PANTHER" id="PTHR42878:SF7">
    <property type="entry name" value="SENSOR HISTIDINE KINASE GLRK"/>
    <property type="match status" value="1"/>
</dbReference>
<keyword evidence="8" id="KW-0175">Coiled coil</keyword>
<dbReference type="InterPro" id="IPR036890">
    <property type="entry name" value="HATPase_C_sf"/>
</dbReference>
<dbReference type="SUPFAM" id="SSF55874">
    <property type="entry name" value="ATPase domain of HSP90 chaperone/DNA topoisomerase II/histidine kinase"/>
    <property type="match status" value="1"/>
</dbReference>
<dbReference type="InterPro" id="IPR005467">
    <property type="entry name" value="His_kinase_dom"/>
</dbReference>
<protein>
    <recommendedName>
        <fullName evidence="2">histidine kinase</fullName>
        <ecNumber evidence="2">2.7.13.3</ecNumber>
    </recommendedName>
</protein>
<evidence type="ECO:0000256" key="3">
    <source>
        <dbReference type="ARBA" id="ARBA00022679"/>
    </source>
</evidence>
<evidence type="ECO:0000256" key="5">
    <source>
        <dbReference type="ARBA" id="ARBA00022777"/>
    </source>
</evidence>
<accession>A0ABR6X5N3</accession>
<proteinExistence type="predicted"/>
<keyword evidence="5 10" id="KW-0418">Kinase</keyword>
<name>A0ABR6X5N3_9BURK</name>
<dbReference type="InterPro" id="IPR004358">
    <property type="entry name" value="Sig_transdc_His_kin-like_C"/>
</dbReference>
<dbReference type="PANTHER" id="PTHR42878">
    <property type="entry name" value="TWO-COMPONENT HISTIDINE KINASE"/>
    <property type="match status" value="1"/>
</dbReference>
<dbReference type="Proteomes" id="UP000648257">
    <property type="component" value="Unassembled WGS sequence"/>
</dbReference>
<comment type="caution">
    <text evidence="10">The sequence shown here is derived from an EMBL/GenBank/DDBJ whole genome shotgun (WGS) entry which is preliminary data.</text>
</comment>
<dbReference type="InterPro" id="IPR050351">
    <property type="entry name" value="BphY/WalK/GraS-like"/>
</dbReference>
<keyword evidence="4" id="KW-0547">Nucleotide-binding</keyword>
<sequence length="688" mass="77508">MTDKLLEPTVSAQLDSHALLEQGRAMCLGGHSDQLQTLIPRLSQLQLNPEQALLLEVLMLYPGASTKVRTHTQLLQRAMHLHELAQALSSNLARAWIWEAMQLIQINLQLHSAALHSTAMAAEMFELCGRAQDAISLRVSRCLVMIHCEMYREVLEMSGSLLEHREQLDPIALVNLLRSTASAYYFLGNDTEGTKARSAWINSLQLHKECLQVAQQAHIDKFILISHTNIAILCASLGLREETTAHLLHVEGMQRQADHINNSWSYWIRYCEALLMCQGAEFEKGWQSLLAMAEELEKLDIRTAPVQDTVLKKIVSLGKKWEHFEIALKASERQIELNRQRRHLLSKTLGDAIDDVMAVPSLQQKNQELSQQGYALEASLARRNLELNQALAKLQTEAEIRSQAEQALQRAHTNLEEKVRQRTQELEQAMSLVMRQEKQLALSRLVVGVAHEMNTPLGNATIAASTMQFLSQNLLNDLSGPSLSRSKLQHTLHSLLEGNALLNRSLQTASELVQRFRALAVEQHQEELQTYDISYRCQLLIDEWKSRFKQGAVELHSQIPAGIQQTGYPNALFQVLDQLIDNAMRHGLQTTQQPQLEFRLHQSADDIHITLSDNGLGIAEDNLQRIFEPFFSKQLGLDGIGLGLSVAHSVITDLMHGKIQVENRPTQGLQVSLIIPKIIQARTQTSYT</sequence>
<evidence type="ECO:0000313" key="11">
    <source>
        <dbReference type="Proteomes" id="UP000648257"/>
    </source>
</evidence>
<evidence type="ECO:0000256" key="2">
    <source>
        <dbReference type="ARBA" id="ARBA00012438"/>
    </source>
</evidence>